<keyword evidence="9" id="KW-0966">Cell projection</keyword>
<sequence>MTRIATANYFARNMASLQLRQSNLDRAQMELSTGKQIIKPSDDPTGSNSMIRLRQEIEVSNRYIVSQESAERFNLTSESAVASMTDVIFRAEELMLQSINGTMDKNSLAAIAEELQQRLEQFEGLTNTTNANGDFIFSGFQTNTQTYVVDDFGYRQYQGDSGQREVLIAAGFKVKVGDPASQFIENVPSTSASYVPTANAANLSSSSISMGFVTQSAEYERAAQNAPFTVNFIAGAGAGQVRVEVLDNGGVAIPLEPNKSNFLDITPGDKVQFNGIEFSTQANPAPVAGDSFQFDSSSNTSVMWTLQRAIDAMGMVSSSYTGSPDITNASTATLTGGNIVDPAVGHTIDDFTVNILAGGLYEVYDSAGSLVEGPSDYTNDNKVTFNGVEFDVGGVPAAGDVFHIDRPDSQARTDLVSDLLTELKSGLTTVDNTRSSMGARLNAIEVEMSAQYRFQEVTKSTLANIEEIDIYEAITNLEMSKTGLQASQQSFAMMQKLSLFDYI</sequence>
<dbReference type="CDD" id="cd18773">
    <property type="entry name" value="PDC1_HK_sensor"/>
    <property type="match status" value="1"/>
</dbReference>
<feature type="coiled-coil region" evidence="6">
    <location>
        <begin position="105"/>
        <end position="132"/>
    </location>
</feature>
<dbReference type="Proteomes" id="UP001257914">
    <property type="component" value="Unassembled WGS sequence"/>
</dbReference>
<comment type="caution">
    <text evidence="9">The sequence shown here is derived from an EMBL/GenBank/DDBJ whole genome shotgun (WGS) entry which is preliminary data.</text>
</comment>
<dbReference type="Gene3D" id="1.20.1330.10">
    <property type="entry name" value="f41 fragment of flagellin, N-terminal domain"/>
    <property type="match status" value="2"/>
</dbReference>
<evidence type="ECO:0000256" key="3">
    <source>
        <dbReference type="ARBA" id="ARBA00005709"/>
    </source>
</evidence>
<evidence type="ECO:0000256" key="1">
    <source>
        <dbReference type="ARBA" id="ARBA00004365"/>
    </source>
</evidence>
<comment type="similarity">
    <text evidence="3">Belongs to the bacterial flagellin family.</text>
</comment>
<keyword evidence="10" id="KW-1185">Reference proteome</keyword>
<evidence type="ECO:0000259" key="8">
    <source>
        <dbReference type="Pfam" id="PF00700"/>
    </source>
</evidence>
<evidence type="ECO:0000256" key="6">
    <source>
        <dbReference type="SAM" id="Coils"/>
    </source>
</evidence>
<dbReference type="Pfam" id="PF00700">
    <property type="entry name" value="Flagellin_C"/>
    <property type="match status" value="1"/>
</dbReference>
<keyword evidence="4" id="KW-0964">Secreted</keyword>
<keyword evidence="5" id="KW-0975">Bacterial flagellum</keyword>
<evidence type="ECO:0000313" key="10">
    <source>
        <dbReference type="Proteomes" id="UP001257914"/>
    </source>
</evidence>
<feature type="domain" description="Flagellin C-terminal" evidence="8">
    <location>
        <begin position="425"/>
        <end position="502"/>
    </location>
</feature>
<evidence type="ECO:0000313" key="9">
    <source>
        <dbReference type="EMBL" id="MDU0112815.1"/>
    </source>
</evidence>
<dbReference type="InterPro" id="IPR046358">
    <property type="entry name" value="Flagellin_C"/>
</dbReference>
<gene>
    <name evidence="9" type="primary">flgL</name>
    <name evidence="9" type="ORF">RT723_07335</name>
</gene>
<dbReference type="InterPro" id="IPR001029">
    <property type="entry name" value="Flagellin_N"/>
</dbReference>
<name>A0ABU3QZG7_9GAMM</name>
<evidence type="ECO:0000259" key="7">
    <source>
        <dbReference type="Pfam" id="PF00669"/>
    </source>
</evidence>
<keyword evidence="6" id="KW-0175">Coiled coil</keyword>
<dbReference type="Pfam" id="PF00669">
    <property type="entry name" value="Flagellin_N"/>
    <property type="match status" value="1"/>
</dbReference>
<comment type="subcellular location">
    <subcellularLocation>
        <location evidence="1">Bacterial flagellum</location>
    </subcellularLocation>
    <subcellularLocation>
        <location evidence="2">Secreted</location>
    </subcellularLocation>
</comment>
<reference evidence="9 10" key="1">
    <citation type="submission" date="2023-10" db="EMBL/GenBank/DDBJ databases">
        <title>Psychrosphaera aquimaarina strain SW33 isolated from seawater.</title>
        <authorList>
            <person name="Bayburt H."/>
            <person name="Kim J.M."/>
            <person name="Choi B.J."/>
            <person name="Jeon C.O."/>
        </authorList>
    </citation>
    <scope>NUCLEOTIDE SEQUENCE [LARGE SCALE GENOMIC DNA]</scope>
    <source>
        <strain evidence="9 10">KCTC 52743</strain>
    </source>
</reference>
<dbReference type="EMBL" id="JAWCUA010000007">
    <property type="protein sequence ID" value="MDU0112815.1"/>
    <property type="molecule type" value="Genomic_DNA"/>
</dbReference>
<organism evidence="9 10">
    <name type="scientific">Psychrosphaera aquimarina</name>
    <dbReference type="NCBI Taxonomy" id="2044854"/>
    <lineage>
        <taxon>Bacteria</taxon>
        <taxon>Pseudomonadati</taxon>
        <taxon>Pseudomonadota</taxon>
        <taxon>Gammaproteobacteria</taxon>
        <taxon>Alteromonadales</taxon>
        <taxon>Pseudoalteromonadaceae</taxon>
        <taxon>Psychrosphaera</taxon>
    </lineage>
</organism>
<dbReference type="NCBIfam" id="TIGR02550">
    <property type="entry name" value="flagell_flgL"/>
    <property type="match status" value="1"/>
</dbReference>
<accession>A0ABU3QZG7</accession>
<dbReference type="InterPro" id="IPR013384">
    <property type="entry name" value="Flagell_FlgL"/>
</dbReference>
<dbReference type="PANTHER" id="PTHR42792:SF1">
    <property type="entry name" value="FLAGELLAR HOOK-ASSOCIATED PROTEIN 3"/>
    <property type="match status" value="1"/>
</dbReference>
<evidence type="ECO:0000256" key="4">
    <source>
        <dbReference type="ARBA" id="ARBA00022525"/>
    </source>
</evidence>
<evidence type="ECO:0000256" key="2">
    <source>
        <dbReference type="ARBA" id="ARBA00004613"/>
    </source>
</evidence>
<keyword evidence="9" id="KW-0969">Cilium</keyword>
<dbReference type="SUPFAM" id="SSF64518">
    <property type="entry name" value="Phase 1 flagellin"/>
    <property type="match status" value="1"/>
</dbReference>
<dbReference type="InterPro" id="IPR001492">
    <property type="entry name" value="Flagellin"/>
</dbReference>
<dbReference type="RefSeq" id="WP_315946502.1">
    <property type="nucleotide sequence ID" value="NZ_JAWCUA010000007.1"/>
</dbReference>
<dbReference type="PANTHER" id="PTHR42792">
    <property type="entry name" value="FLAGELLIN"/>
    <property type="match status" value="1"/>
</dbReference>
<protein>
    <submittedName>
        <fullName evidence="9">Flagellar hook-associated protein FlgL</fullName>
    </submittedName>
</protein>
<proteinExistence type="inferred from homology"/>
<evidence type="ECO:0000256" key="5">
    <source>
        <dbReference type="ARBA" id="ARBA00023143"/>
    </source>
</evidence>
<feature type="domain" description="Flagellin N-terminal" evidence="7">
    <location>
        <begin position="11"/>
        <end position="142"/>
    </location>
</feature>
<keyword evidence="9" id="KW-0282">Flagellum</keyword>